<reference evidence="1" key="1">
    <citation type="submission" date="2016-04" db="EMBL/GenBank/DDBJ databases">
        <authorList>
            <person name="Evans L.H."/>
            <person name="Alamgir A."/>
            <person name="Owens N."/>
            <person name="Weber N.D."/>
            <person name="Virtaneva K."/>
            <person name="Barbian K."/>
            <person name="Babar A."/>
            <person name="Rosenke K."/>
        </authorList>
    </citation>
    <scope>NUCLEOTIDE SEQUENCE</scope>
    <source>
        <strain evidence="1">86-1</strain>
    </source>
</reference>
<name>A0A212IXR1_9BACT</name>
<gene>
    <name evidence="1" type="ORF">KL86DYS1_10490</name>
</gene>
<proteinExistence type="predicted"/>
<accession>A0A212IXR1</accession>
<dbReference type="AlphaFoldDB" id="A0A212IXR1"/>
<protein>
    <submittedName>
        <fullName evidence="1">Uncharacterized protein</fullName>
    </submittedName>
</protein>
<dbReference type="EMBL" id="FLUM01000001">
    <property type="protein sequence ID" value="SBV91996.1"/>
    <property type="molecule type" value="Genomic_DNA"/>
</dbReference>
<dbReference type="RefSeq" id="WP_296938389.1">
    <property type="nucleotide sequence ID" value="NZ_LT599032.1"/>
</dbReference>
<evidence type="ECO:0000313" key="1">
    <source>
        <dbReference type="EMBL" id="SBV91996.1"/>
    </source>
</evidence>
<organism evidence="1">
    <name type="scientific">uncultured Dysgonomonas sp</name>
    <dbReference type="NCBI Taxonomy" id="206096"/>
    <lineage>
        <taxon>Bacteria</taxon>
        <taxon>Pseudomonadati</taxon>
        <taxon>Bacteroidota</taxon>
        <taxon>Bacteroidia</taxon>
        <taxon>Bacteroidales</taxon>
        <taxon>Dysgonomonadaceae</taxon>
        <taxon>Dysgonomonas</taxon>
        <taxon>environmental samples</taxon>
    </lineage>
</organism>
<sequence>MEIELEEYELPKGKMMHDVTAYTKVGLFRVNDGVATFIVSVVKVGDPPFSMPMPLELVTSHIRHKSAKETESDIAAKIVKRLEDISAKFDTITETKEIESIPQIYHEEKIDGSTLLKAIALAQNPDLAAKLLNNE</sequence>